<dbReference type="EMBL" id="FCOE02000004">
    <property type="protein sequence ID" value="SAK51561.1"/>
    <property type="molecule type" value="Genomic_DNA"/>
</dbReference>
<feature type="transmembrane region" description="Helical" evidence="1">
    <location>
        <begin position="87"/>
        <end position="103"/>
    </location>
</feature>
<sequence>MADVQSQSSRPAMTTGKGMGIYAVCLVVLVVMINLCSHARIVSPFMAILGYLILGFALNRIVLRGLIEWHPVYNTLSNVSRAKLGMLLFWPLRYPVMFFQLLVSKHL</sequence>
<feature type="transmembrane region" description="Helical" evidence="1">
    <location>
        <begin position="48"/>
        <end position="67"/>
    </location>
</feature>
<dbReference type="RefSeq" id="WP_061174177.1">
    <property type="nucleotide sequence ID" value="NZ_FCOE02000004.1"/>
</dbReference>
<evidence type="ECO:0000313" key="2">
    <source>
        <dbReference type="EMBL" id="SAK51561.1"/>
    </source>
</evidence>
<comment type="caution">
    <text evidence="2">The sequence shown here is derived from an EMBL/GenBank/DDBJ whole genome shotgun (WGS) entry which is preliminary data.</text>
</comment>
<gene>
    <name evidence="2" type="ORF">AWB80_01661</name>
</gene>
<name>A0A158A191_9BURK</name>
<evidence type="ECO:0000256" key="1">
    <source>
        <dbReference type="SAM" id="Phobius"/>
    </source>
</evidence>
<dbReference type="OrthoDB" id="8911895at2"/>
<accession>A0A158A191</accession>
<dbReference type="Proteomes" id="UP000054911">
    <property type="component" value="Unassembled WGS sequence"/>
</dbReference>
<protein>
    <submittedName>
        <fullName evidence="2">Uncharacterized protein</fullName>
    </submittedName>
</protein>
<keyword evidence="1" id="KW-1133">Transmembrane helix</keyword>
<keyword evidence="1" id="KW-0812">Transmembrane</keyword>
<evidence type="ECO:0000313" key="3">
    <source>
        <dbReference type="Proteomes" id="UP000054911"/>
    </source>
</evidence>
<feature type="transmembrane region" description="Helical" evidence="1">
    <location>
        <begin position="19"/>
        <end position="36"/>
    </location>
</feature>
<proteinExistence type="predicted"/>
<organism evidence="2 3">
    <name type="scientific">Caballeronia pedi</name>
    <dbReference type="NCBI Taxonomy" id="1777141"/>
    <lineage>
        <taxon>Bacteria</taxon>
        <taxon>Pseudomonadati</taxon>
        <taxon>Pseudomonadota</taxon>
        <taxon>Betaproteobacteria</taxon>
        <taxon>Burkholderiales</taxon>
        <taxon>Burkholderiaceae</taxon>
        <taxon>Caballeronia</taxon>
    </lineage>
</organism>
<keyword evidence="3" id="KW-1185">Reference proteome</keyword>
<keyword evidence="1" id="KW-0472">Membrane</keyword>
<dbReference type="AlphaFoldDB" id="A0A158A191"/>
<reference evidence="2" key="1">
    <citation type="submission" date="2016-01" db="EMBL/GenBank/DDBJ databases">
        <authorList>
            <person name="Peeters C."/>
        </authorList>
    </citation>
    <scope>NUCLEOTIDE SEQUENCE [LARGE SCALE GENOMIC DNA]</scope>
    <source>
        <strain evidence="2">LMG 29323</strain>
    </source>
</reference>